<dbReference type="Pfam" id="PF00515">
    <property type="entry name" value="TPR_1"/>
    <property type="match status" value="1"/>
</dbReference>
<feature type="domain" description="RNA polymerase alpha subunit C-terminal" evidence="4">
    <location>
        <begin position="377"/>
        <end position="434"/>
    </location>
</feature>
<evidence type="ECO:0000313" key="6">
    <source>
        <dbReference type="Proteomes" id="UP000094056"/>
    </source>
</evidence>
<dbReference type="Gene3D" id="1.25.40.10">
    <property type="entry name" value="Tetratricopeptide repeat domain"/>
    <property type="match status" value="2"/>
</dbReference>
<evidence type="ECO:0000256" key="1">
    <source>
        <dbReference type="ARBA" id="ARBA00022737"/>
    </source>
</evidence>
<dbReference type="Pfam" id="PF03118">
    <property type="entry name" value="RNA_pol_A_CTD"/>
    <property type="match status" value="2"/>
</dbReference>
<comment type="caution">
    <text evidence="5">The sequence shown here is derived from an EMBL/GenBank/DDBJ whole genome shotgun (WGS) entry which is preliminary data.</text>
</comment>
<evidence type="ECO:0000313" key="5">
    <source>
        <dbReference type="EMBL" id="ODS30422.1"/>
    </source>
</evidence>
<dbReference type="InterPro" id="IPR013105">
    <property type="entry name" value="TPR_2"/>
</dbReference>
<keyword evidence="2 3" id="KW-0802">TPR repeat</keyword>
<dbReference type="GO" id="GO:0003899">
    <property type="term" value="F:DNA-directed RNA polymerase activity"/>
    <property type="evidence" value="ECO:0007669"/>
    <property type="project" value="InterPro"/>
</dbReference>
<dbReference type="EMBL" id="MAYW01000228">
    <property type="protein sequence ID" value="ODS30422.1"/>
    <property type="molecule type" value="Genomic_DNA"/>
</dbReference>
<dbReference type="Pfam" id="PF13181">
    <property type="entry name" value="TPR_8"/>
    <property type="match status" value="1"/>
</dbReference>
<dbReference type="InterPro" id="IPR051685">
    <property type="entry name" value="Ycf3/AcsC/BcsC/TPR_MFPF"/>
</dbReference>
<dbReference type="PROSITE" id="PS50293">
    <property type="entry name" value="TPR_REGION"/>
    <property type="match status" value="2"/>
</dbReference>
<proteinExistence type="predicted"/>
<evidence type="ECO:0000256" key="2">
    <source>
        <dbReference type="ARBA" id="ARBA00022803"/>
    </source>
</evidence>
<keyword evidence="1" id="KW-0677">Repeat</keyword>
<dbReference type="Pfam" id="PF07719">
    <property type="entry name" value="TPR_2"/>
    <property type="match status" value="1"/>
</dbReference>
<feature type="repeat" description="TPR" evidence="3">
    <location>
        <begin position="227"/>
        <end position="260"/>
    </location>
</feature>
<sequence length="447" mass="51515">MINSELNINEILSPEALSRESIIQLKKQTYVSEDNYEKLNKMVKILRLSISKIEDDTPEAKKNTLILGICLWVLGRLDEAIEVLSESQSRKIACYFLGKCHQELRNYETAIDYFERSKRADTEEFDIQMDIADTQRMSGNLQDALKLIQKLSKEHDNEANLHYQWAHCLDDLGEYDDAMTHYNRALEINPTHPNTLFRLAYDYDLNGEDEKAIDYYEKFINEVPAYSNVIINLGLLYEDHNDYEKAISCFETVLRSDPNHEKARLFLNDAKAGIRMHYDEDRVRKQDKETEVLNIPISDFELSVRSKNCLERMNIKTLDDLTKVTETELLSYKNFGETSLGEIKNILSQKGLHLGQAVEEKSQVENFIDANVIGDKENVPETISELDLSKRCINAVKKIGIETVDDLLFKTEAELLGQEGIKQTYVDEIKDKLDKYGLKLQSGNDIS</sequence>
<feature type="repeat" description="TPR" evidence="3">
    <location>
        <begin position="159"/>
        <end position="192"/>
    </location>
</feature>
<dbReference type="SMART" id="SM00028">
    <property type="entry name" value="TPR"/>
    <property type="match status" value="5"/>
</dbReference>
<dbReference type="Proteomes" id="UP000094056">
    <property type="component" value="Unassembled WGS sequence"/>
</dbReference>
<dbReference type="InterPro" id="IPR011990">
    <property type="entry name" value="TPR-like_helical_dom_sf"/>
</dbReference>
<dbReference type="PANTHER" id="PTHR44943:SF4">
    <property type="entry name" value="TPR REPEAT-CONTAINING PROTEIN MJ0798"/>
    <property type="match status" value="1"/>
</dbReference>
<feature type="domain" description="RNA polymerase alpha subunit C-terminal" evidence="4">
    <location>
        <begin position="285"/>
        <end position="348"/>
    </location>
</feature>
<name>A0A1E3X4E3_9BACT</name>
<dbReference type="GO" id="GO:0003677">
    <property type="term" value="F:DNA binding"/>
    <property type="evidence" value="ECO:0007669"/>
    <property type="project" value="InterPro"/>
</dbReference>
<accession>A0A1E3X4E3</accession>
<dbReference type="InterPro" id="IPR011260">
    <property type="entry name" value="RNAP_asu_C"/>
</dbReference>
<dbReference type="PROSITE" id="PS50005">
    <property type="entry name" value="TPR"/>
    <property type="match status" value="2"/>
</dbReference>
<dbReference type="Gene3D" id="1.10.150.20">
    <property type="entry name" value="5' to 3' exonuclease, C-terminal subdomain"/>
    <property type="match status" value="2"/>
</dbReference>
<organism evidence="5 6">
    <name type="scientific">Candidatus Scalindua rubra</name>
    <dbReference type="NCBI Taxonomy" id="1872076"/>
    <lineage>
        <taxon>Bacteria</taxon>
        <taxon>Pseudomonadati</taxon>
        <taxon>Planctomycetota</taxon>
        <taxon>Candidatus Brocadiia</taxon>
        <taxon>Candidatus Brocadiales</taxon>
        <taxon>Candidatus Scalinduaceae</taxon>
        <taxon>Candidatus Scalindua</taxon>
    </lineage>
</organism>
<dbReference type="PATRIC" id="fig|1872076.5.peg.5362"/>
<evidence type="ECO:0000256" key="3">
    <source>
        <dbReference type="PROSITE-ProRule" id="PRU00339"/>
    </source>
</evidence>
<reference evidence="5 6" key="1">
    <citation type="submission" date="2016-07" db="EMBL/GenBank/DDBJ databases">
        <title>Draft genome of Scalindua rubra, obtained from a brine-seawater interface in the Red Sea, sheds light on salt adaptation in anammox bacteria.</title>
        <authorList>
            <person name="Speth D.R."/>
            <person name="Lagkouvardos I."/>
            <person name="Wang Y."/>
            <person name="Qian P.-Y."/>
            <person name="Dutilh B.E."/>
            <person name="Jetten M.S."/>
        </authorList>
    </citation>
    <scope>NUCLEOTIDE SEQUENCE [LARGE SCALE GENOMIC DNA]</scope>
    <source>
        <strain evidence="5">BSI-1</strain>
    </source>
</reference>
<evidence type="ECO:0000259" key="4">
    <source>
        <dbReference type="Pfam" id="PF03118"/>
    </source>
</evidence>
<dbReference type="PANTHER" id="PTHR44943">
    <property type="entry name" value="CELLULOSE SYNTHASE OPERON PROTEIN C"/>
    <property type="match status" value="1"/>
</dbReference>
<gene>
    <name evidence="5" type="ORF">SCARUB_04473</name>
</gene>
<dbReference type="AlphaFoldDB" id="A0A1E3X4E3"/>
<dbReference type="GO" id="GO:0006351">
    <property type="term" value="P:DNA-templated transcription"/>
    <property type="evidence" value="ECO:0007669"/>
    <property type="project" value="InterPro"/>
</dbReference>
<dbReference type="SUPFAM" id="SSF48452">
    <property type="entry name" value="TPR-like"/>
    <property type="match status" value="1"/>
</dbReference>
<dbReference type="Pfam" id="PF13174">
    <property type="entry name" value="TPR_6"/>
    <property type="match status" value="1"/>
</dbReference>
<dbReference type="SUPFAM" id="SSF47789">
    <property type="entry name" value="C-terminal domain of RNA polymerase alpha subunit"/>
    <property type="match status" value="2"/>
</dbReference>
<dbReference type="InterPro" id="IPR019734">
    <property type="entry name" value="TPR_rpt"/>
</dbReference>
<protein>
    <submittedName>
        <fullName evidence="5">Putative RNA polymerase alpha subunit</fullName>
    </submittedName>
</protein>